<comment type="caution">
    <text evidence="7">The sequence shown here is derived from an EMBL/GenBank/DDBJ whole genome shotgun (WGS) entry which is preliminary data.</text>
</comment>
<dbReference type="SUPFAM" id="SSF52080">
    <property type="entry name" value="Ribosomal proteins L15p and L18e"/>
    <property type="match status" value="1"/>
</dbReference>
<keyword evidence="3 4" id="KW-0687">Ribonucleoprotein</keyword>
<dbReference type="GO" id="GO:0003735">
    <property type="term" value="F:structural constituent of ribosome"/>
    <property type="evidence" value="ECO:0007669"/>
    <property type="project" value="InterPro"/>
</dbReference>
<dbReference type="GO" id="GO:0006412">
    <property type="term" value="P:translation"/>
    <property type="evidence" value="ECO:0007669"/>
    <property type="project" value="InterPro"/>
</dbReference>
<dbReference type="InterPro" id="IPR001196">
    <property type="entry name" value="Ribosomal_uL15_CS"/>
</dbReference>
<dbReference type="Pfam" id="PF00828">
    <property type="entry name" value="Ribosomal_L27A"/>
    <property type="match status" value="1"/>
</dbReference>
<keyword evidence="8" id="KW-1185">Reference proteome</keyword>
<evidence type="ECO:0000313" key="8">
    <source>
        <dbReference type="Proteomes" id="UP001489004"/>
    </source>
</evidence>
<feature type="compositionally biased region" description="Basic residues" evidence="5">
    <location>
        <begin position="74"/>
        <end position="83"/>
    </location>
</feature>
<dbReference type="HAMAP" id="MF_01341">
    <property type="entry name" value="Ribosomal_uL15"/>
    <property type="match status" value="1"/>
</dbReference>
<name>A0AAW1QSA8_9CHLO</name>
<dbReference type="InterPro" id="IPR036227">
    <property type="entry name" value="Ribosomal_uL15/eL18_sf"/>
</dbReference>
<dbReference type="Gene3D" id="3.100.10.10">
    <property type="match status" value="1"/>
</dbReference>
<feature type="region of interest" description="Disordered" evidence="5">
    <location>
        <begin position="66"/>
        <end position="114"/>
    </location>
</feature>
<evidence type="ECO:0000313" key="7">
    <source>
        <dbReference type="EMBL" id="KAK9824337.1"/>
    </source>
</evidence>
<evidence type="ECO:0000259" key="6">
    <source>
        <dbReference type="Pfam" id="PF00828"/>
    </source>
</evidence>
<proteinExistence type="inferred from homology"/>
<sequence>MAAGHVALCPGSLASCSRAKVASSGQSSFLRGQVVLTQAPTQLVRRASLSIQASAATAEGERLRLHNLAPQPGSRRKEKRKGRGYGAGQGGTCGFGMRGQKSRSGSSVRPGFEGGQTSLYRRLPKLRGIAGGMSAGLPKYVTINLGQLADFQAGEEVSLEALEAKRILNISGRETKLPLKVLGEGDLMAGLTIKAAKFSESAKEKIAAAGGQAVEVAPRPKWTRALHKERVAAAEAAAPKKK</sequence>
<evidence type="ECO:0000256" key="5">
    <source>
        <dbReference type="SAM" id="MobiDB-lite"/>
    </source>
</evidence>
<protein>
    <recommendedName>
        <fullName evidence="6">Large ribosomal subunit protein uL15/eL18 domain-containing protein</fullName>
    </recommendedName>
</protein>
<feature type="domain" description="Large ribosomal subunit protein uL15/eL18" evidence="6">
    <location>
        <begin position="142"/>
        <end position="214"/>
    </location>
</feature>
<comment type="similarity">
    <text evidence="1 4">Belongs to the universal ribosomal protein uL15 family.</text>
</comment>
<dbReference type="AlphaFoldDB" id="A0AAW1QSA8"/>
<evidence type="ECO:0000256" key="3">
    <source>
        <dbReference type="ARBA" id="ARBA00023274"/>
    </source>
</evidence>
<dbReference type="Proteomes" id="UP001489004">
    <property type="component" value="Unassembled WGS sequence"/>
</dbReference>
<dbReference type="InterPro" id="IPR030878">
    <property type="entry name" value="Ribosomal_uL15"/>
</dbReference>
<dbReference type="NCBIfam" id="TIGR01071">
    <property type="entry name" value="rplO_bact"/>
    <property type="match status" value="1"/>
</dbReference>
<evidence type="ECO:0000256" key="1">
    <source>
        <dbReference type="ARBA" id="ARBA00007320"/>
    </source>
</evidence>
<gene>
    <name evidence="7" type="ORF">WJX72_009534</name>
</gene>
<organism evidence="7 8">
    <name type="scientific">[Myrmecia] bisecta</name>
    <dbReference type="NCBI Taxonomy" id="41462"/>
    <lineage>
        <taxon>Eukaryota</taxon>
        <taxon>Viridiplantae</taxon>
        <taxon>Chlorophyta</taxon>
        <taxon>core chlorophytes</taxon>
        <taxon>Trebouxiophyceae</taxon>
        <taxon>Trebouxiales</taxon>
        <taxon>Trebouxiaceae</taxon>
        <taxon>Myrmecia</taxon>
    </lineage>
</organism>
<dbReference type="PANTHER" id="PTHR12934">
    <property type="entry name" value="50S RIBOSOMAL PROTEIN L15"/>
    <property type="match status" value="1"/>
</dbReference>
<feature type="compositionally biased region" description="Gly residues" evidence="5">
    <location>
        <begin position="84"/>
        <end position="97"/>
    </location>
</feature>
<dbReference type="GO" id="GO:0022625">
    <property type="term" value="C:cytosolic large ribosomal subunit"/>
    <property type="evidence" value="ECO:0007669"/>
    <property type="project" value="TreeGrafter"/>
</dbReference>
<evidence type="ECO:0000256" key="2">
    <source>
        <dbReference type="ARBA" id="ARBA00022980"/>
    </source>
</evidence>
<accession>A0AAW1QSA8</accession>
<dbReference type="InterPro" id="IPR005749">
    <property type="entry name" value="Ribosomal_uL15_bac-type"/>
</dbReference>
<dbReference type="InterPro" id="IPR021131">
    <property type="entry name" value="Ribosomal_uL15/eL18"/>
</dbReference>
<reference evidence="7 8" key="1">
    <citation type="journal article" date="2024" name="Nat. Commun.">
        <title>Phylogenomics reveals the evolutionary origins of lichenization in chlorophyte algae.</title>
        <authorList>
            <person name="Puginier C."/>
            <person name="Libourel C."/>
            <person name="Otte J."/>
            <person name="Skaloud P."/>
            <person name="Haon M."/>
            <person name="Grisel S."/>
            <person name="Petersen M."/>
            <person name="Berrin J.G."/>
            <person name="Delaux P.M."/>
            <person name="Dal Grande F."/>
            <person name="Keller J."/>
        </authorList>
    </citation>
    <scope>NUCLEOTIDE SEQUENCE [LARGE SCALE GENOMIC DNA]</scope>
    <source>
        <strain evidence="7 8">SAG 2043</strain>
    </source>
</reference>
<dbReference type="EMBL" id="JALJOR010000002">
    <property type="protein sequence ID" value="KAK9824337.1"/>
    <property type="molecule type" value="Genomic_DNA"/>
</dbReference>
<keyword evidence="2 4" id="KW-0689">Ribosomal protein</keyword>
<dbReference type="PROSITE" id="PS00475">
    <property type="entry name" value="RIBOSOMAL_L15"/>
    <property type="match status" value="1"/>
</dbReference>
<evidence type="ECO:0000256" key="4">
    <source>
        <dbReference type="RuleBase" id="RU003888"/>
    </source>
</evidence>
<dbReference type="PANTHER" id="PTHR12934:SF11">
    <property type="entry name" value="LARGE RIBOSOMAL SUBUNIT PROTEIN UL15M"/>
    <property type="match status" value="1"/>
</dbReference>